<dbReference type="Pfam" id="PF12848">
    <property type="entry name" value="ABC_tran_Xtn"/>
    <property type="match status" value="1"/>
</dbReference>
<dbReference type="EMBL" id="FNDZ01000005">
    <property type="protein sequence ID" value="SDI90869.1"/>
    <property type="molecule type" value="Genomic_DNA"/>
</dbReference>
<dbReference type="GO" id="GO:0005524">
    <property type="term" value="F:ATP binding"/>
    <property type="evidence" value="ECO:0007669"/>
    <property type="project" value="UniProtKB-KW"/>
</dbReference>
<dbReference type="RefSeq" id="WP_031576578.1">
    <property type="nucleotide sequence ID" value="NZ_FNDZ01000005.1"/>
</dbReference>
<dbReference type="Proteomes" id="UP000183255">
    <property type="component" value="Unassembled WGS sequence"/>
</dbReference>
<dbReference type="PROSITE" id="PS00211">
    <property type="entry name" value="ABC_TRANSPORTER_1"/>
    <property type="match status" value="1"/>
</dbReference>
<sequence>MLKAQLKTVTLSFPAKDLFHDISLEINDKDRIGILGRNGSGKTTIFKILLGELSPEKGYGKILVPYGHLSQQSALEESTLKKLLEDSQSYDKRVLKLMDAFRMKELLHTPFQHMSGGEKTKLAFLNAIKELPPLLLLDEPTNFLDVESIKALEEFLKEYDGAVLLISHDREFLDHSVSKIYHLEKGKLKKYTGNYTAFKKKRDEDMARENMEYVEYTRKKKALEAAAQGISQKANKMETLSQNDYLRGRNKQLQKKAKSMRKRIELLEVKEKPTSEKEVKLSFLTSEEKTPPVLLRGEGLGKAFDRVLFQDIALEIRRGDKIGLLGENGAGKTTLMKILLGELSHEGTVTVSPSVQLGYLSQELTGFNEEETPLELLLPLHPIESDIRNFLGGLKIKGDSVFLPMKHLSYGEKLRVSLLRLLLTKCNLLILDEPTNFLDLETKEVFEEALKDYEGAMLLITHDRYFMKQVAKEIWHLKDKQLTRFPGTLTEYLERDDKPKTEETILLLKMRQAELSHKLLQAKKEERPYLEKEFFALAEKIRQLNMK</sequence>
<evidence type="ECO:0000256" key="2">
    <source>
        <dbReference type="ARBA" id="ARBA00022741"/>
    </source>
</evidence>
<dbReference type="InterPro" id="IPR017871">
    <property type="entry name" value="ABC_transporter-like_CS"/>
</dbReference>
<dbReference type="SUPFAM" id="SSF52540">
    <property type="entry name" value="P-loop containing nucleoside triphosphate hydrolases"/>
    <property type="match status" value="2"/>
</dbReference>
<accession>A0A1G8PEF8</accession>
<keyword evidence="2" id="KW-0547">Nucleotide-binding</keyword>
<evidence type="ECO:0000313" key="7">
    <source>
        <dbReference type="Proteomes" id="UP000183255"/>
    </source>
</evidence>
<dbReference type="InterPro" id="IPR003593">
    <property type="entry name" value="AAA+_ATPase"/>
</dbReference>
<dbReference type="InterPro" id="IPR003439">
    <property type="entry name" value="ABC_transporter-like_ATP-bd"/>
</dbReference>
<evidence type="ECO:0000256" key="1">
    <source>
        <dbReference type="ARBA" id="ARBA00022737"/>
    </source>
</evidence>
<dbReference type="InterPro" id="IPR032781">
    <property type="entry name" value="ABC_tran_Xtn"/>
</dbReference>
<gene>
    <name evidence="6" type="ORF">SAMN05421804_10579</name>
</gene>
<evidence type="ECO:0000256" key="3">
    <source>
        <dbReference type="ARBA" id="ARBA00022840"/>
    </source>
</evidence>
<dbReference type="PANTHER" id="PTHR19211">
    <property type="entry name" value="ATP-BINDING TRANSPORT PROTEIN-RELATED"/>
    <property type="match status" value="1"/>
</dbReference>
<dbReference type="NCBIfam" id="NF000355">
    <property type="entry name" value="ribo_prot_ABC_F"/>
    <property type="match status" value="1"/>
</dbReference>
<dbReference type="InterPro" id="IPR050611">
    <property type="entry name" value="ABCF"/>
</dbReference>
<dbReference type="Gene3D" id="3.40.50.300">
    <property type="entry name" value="P-loop containing nucleotide triphosphate hydrolases"/>
    <property type="match status" value="2"/>
</dbReference>
<protein>
    <submittedName>
        <fullName evidence="6">ATP-binding cassette, subfamily F, member 3/macrolide transport system ATP-binding/permease protein</fullName>
    </submittedName>
</protein>
<dbReference type="GO" id="GO:0016887">
    <property type="term" value="F:ATP hydrolysis activity"/>
    <property type="evidence" value="ECO:0007669"/>
    <property type="project" value="InterPro"/>
</dbReference>
<dbReference type="PANTHER" id="PTHR19211:SF14">
    <property type="entry name" value="ATP-BINDING CASSETTE SUB-FAMILY F MEMBER 1"/>
    <property type="match status" value="1"/>
</dbReference>
<dbReference type="AlphaFoldDB" id="A0A1G8PEF8"/>
<keyword evidence="4" id="KW-0175">Coiled coil</keyword>
<evidence type="ECO:0000256" key="4">
    <source>
        <dbReference type="SAM" id="Coils"/>
    </source>
</evidence>
<keyword evidence="1" id="KW-0677">Repeat</keyword>
<feature type="coiled-coil region" evidence="4">
    <location>
        <begin position="206"/>
        <end position="270"/>
    </location>
</feature>
<name>A0A1G8PEF8_9CLOT</name>
<feature type="domain" description="ABC transporter" evidence="5">
    <location>
        <begin position="288"/>
        <end position="504"/>
    </location>
</feature>
<dbReference type="InterPro" id="IPR027417">
    <property type="entry name" value="P-loop_NTPase"/>
</dbReference>
<dbReference type="PROSITE" id="PS50893">
    <property type="entry name" value="ABC_TRANSPORTER_2"/>
    <property type="match status" value="2"/>
</dbReference>
<dbReference type="Pfam" id="PF00005">
    <property type="entry name" value="ABC_tran"/>
    <property type="match status" value="2"/>
</dbReference>
<evidence type="ECO:0000313" key="6">
    <source>
        <dbReference type="EMBL" id="SDI90869.1"/>
    </source>
</evidence>
<feature type="domain" description="ABC transporter" evidence="5">
    <location>
        <begin position="4"/>
        <end position="210"/>
    </location>
</feature>
<evidence type="ECO:0000259" key="5">
    <source>
        <dbReference type="PROSITE" id="PS50893"/>
    </source>
</evidence>
<dbReference type="SMART" id="SM00382">
    <property type="entry name" value="AAA"/>
    <property type="match status" value="2"/>
</dbReference>
<proteinExistence type="predicted"/>
<keyword evidence="3 6" id="KW-0067">ATP-binding</keyword>
<reference evidence="6 7" key="1">
    <citation type="submission" date="2016-10" db="EMBL/GenBank/DDBJ databases">
        <authorList>
            <person name="de Groot N.N."/>
        </authorList>
    </citation>
    <scope>NUCLEOTIDE SEQUENCE [LARGE SCALE GENOMIC DNA]</scope>
    <source>
        <strain evidence="6 7">CGMCC 1.5058</strain>
    </source>
</reference>
<dbReference type="CDD" id="cd03221">
    <property type="entry name" value="ABCF_EF-3"/>
    <property type="match status" value="2"/>
</dbReference>
<organism evidence="6 7">
    <name type="scientific">Proteiniclasticum ruminis</name>
    <dbReference type="NCBI Taxonomy" id="398199"/>
    <lineage>
        <taxon>Bacteria</taxon>
        <taxon>Bacillati</taxon>
        <taxon>Bacillota</taxon>
        <taxon>Clostridia</taxon>
        <taxon>Eubacteriales</taxon>
        <taxon>Clostridiaceae</taxon>
        <taxon>Proteiniclasticum</taxon>
    </lineage>
</organism>